<dbReference type="GO" id="GO:0010634">
    <property type="term" value="P:positive regulation of epithelial cell migration"/>
    <property type="evidence" value="ECO:0007669"/>
    <property type="project" value="TreeGrafter"/>
</dbReference>
<dbReference type="Gene3D" id="2.30.30.40">
    <property type="entry name" value="SH3 Domains"/>
    <property type="match status" value="1"/>
</dbReference>
<evidence type="ECO:0000256" key="1">
    <source>
        <dbReference type="ARBA" id="ARBA00022443"/>
    </source>
</evidence>
<dbReference type="EMBL" id="CP045898">
    <property type="protein sequence ID" value="QQP40261.1"/>
    <property type="molecule type" value="Genomic_DNA"/>
</dbReference>
<dbReference type="SUPFAM" id="SSF49562">
    <property type="entry name" value="C2 domain (Calcium/lipid-binding domain, CaLB)"/>
    <property type="match status" value="1"/>
</dbReference>
<dbReference type="PRINTS" id="PR00390">
    <property type="entry name" value="PHPHLIPASEC"/>
</dbReference>
<dbReference type="Pfam" id="PF00018">
    <property type="entry name" value="SH3_1"/>
    <property type="match status" value="1"/>
</dbReference>
<dbReference type="AlphaFoldDB" id="A0A7T8GZ92"/>
<dbReference type="SMART" id="SM00326">
    <property type="entry name" value="SH3"/>
    <property type="match status" value="1"/>
</dbReference>
<dbReference type="SUPFAM" id="SSF50044">
    <property type="entry name" value="SH3-domain"/>
    <property type="match status" value="1"/>
</dbReference>
<dbReference type="CDD" id="cd00275">
    <property type="entry name" value="C2_PLC_like"/>
    <property type="match status" value="1"/>
</dbReference>
<dbReference type="OrthoDB" id="269822at2759"/>
<evidence type="ECO:0000256" key="2">
    <source>
        <dbReference type="PROSITE-ProRule" id="PRU00192"/>
    </source>
</evidence>
<reference evidence="8" key="1">
    <citation type="submission" date="2021-01" db="EMBL/GenBank/DDBJ databases">
        <title>Caligus Genome Assembly.</title>
        <authorList>
            <person name="Gallardo-Escarate C."/>
        </authorList>
    </citation>
    <scope>NUCLEOTIDE SEQUENCE [LARGE SCALE GENOMIC DNA]</scope>
</reference>
<dbReference type="Pfam" id="PF00168">
    <property type="entry name" value="C2"/>
    <property type="match status" value="1"/>
</dbReference>
<dbReference type="GO" id="GO:0032587">
    <property type="term" value="C:ruffle membrane"/>
    <property type="evidence" value="ECO:0007669"/>
    <property type="project" value="TreeGrafter"/>
</dbReference>
<dbReference type="GO" id="GO:0004435">
    <property type="term" value="F:phosphatidylinositol-4,5-bisphosphate phospholipase C activity"/>
    <property type="evidence" value="ECO:0007669"/>
    <property type="project" value="UniProtKB-EC"/>
</dbReference>
<dbReference type="GO" id="GO:0051209">
    <property type="term" value="P:release of sequestered calcium ion into cytosol"/>
    <property type="evidence" value="ECO:0007669"/>
    <property type="project" value="TreeGrafter"/>
</dbReference>
<keyword evidence="3" id="KW-0378">Hydrolase</keyword>
<dbReference type="EC" id="3.1.4.11" evidence="3"/>
<dbReference type="Gene3D" id="3.20.20.190">
    <property type="entry name" value="Phosphatidylinositol (PI) phosphodiesterase"/>
    <property type="match status" value="1"/>
</dbReference>
<dbReference type="GO" id="GO:0016042">
    <property type="term" value="P:lipid catabolic process"/>
    <property type="evidence" value="ECO:0007669"/>
    <property type="project" value="UniProtKB-KW"/>
</dbReference>
<dbReference type="SMART" id="SM00149">
    <property type="entry name" value="PLCYc"/>
    <property type="match status" value="1"/>
</dbReference>
<dbReference type="InterPro" id="IPR017946">
    <property type="entry name" value="PLC-like_Pdiesterase_TIM-brl"/>
</dbReference>
<dbReference type="InterPro" id="IPR035892">
    <property type="entry name" value="C2_domain_sf"/>
</dbReference>
<dbReference type="PANTHER" id="PTHR10336">
    <property type="entry name" value="PHOSPHOINOSITIDE-SPECIFIC PHOSPHOLIPASE C FAMILY PROTEIN"/>
    <property type="match status" value="1"/>
</dbReference>
<accession>A0A7T8GZ92</accession>
<feature type="non-terminal residue" evidence="7">
    <location>
        <position position="1"/>
    </location>
</feature>
<dbReference type="SUPFAM" id="SSF51695">
    <property type="entry name" value="PLC-like phosphodiesterases"/>
    <property type="match status" value="1"/>
</dbReference>
<organism evidence="7 8">
    <name type="scientific">Caligus rogercresseyi</name>
    <name type="common">Sea louse</name>
    <dbReference type="NCBI Taxonomy" id="217165"/>
    <lineage>
        <taxon>Eukaryota</taxon>
        <taxon>Metazoa</taxon>
        <taxon>Ecdysozoa</taxon>
        <taxon>Arthropoda</taxon>
        <taxon>Crustacea</taxon>
        <taxon>Multicrustacea</taxon>
        <taxon>Hexanauplia</taxon>
        <taxon>Copepoda</taxon>
        <taxon>Siphonostomatoida</taxon>
        <taxon>Caligidae</taxon>
        <taxon>Caligus</taxon>
    </lineage>
</organism>
<dbReference type="InterPro" id="IPR000008">
    <property type="entry name" value="C2_dom"/>
</dbReference>
<keyword evidence="3" id="KW-0442">Lipid degradation</keyword>
<feature type="domain" description="PI-PLC Y-box" evidence="6">
    <location>
        <begin position="224"/>
        <end position="312"/>
    </location>
</feature>
<evidence type="ECO:0000259" key="5">
    <source>
        <dbReference type="PROSITE" id="PS50004"/>
    </source>
</evidence>
<dbReference type="Pfam" id="PF00387">
    <property type="entry name" value="PI-PLC-Y"/>
    <property type="match status" value="1"/>
</dbReference>
<dbReference type="Gene3D" id="2.60.40.150">
    <property type="entry name" value="C2 domain"/>
    <property type="match status" value="1"/>
</dbReference>
<dbReference type="PANTHER" id="PTHR10336:SF159">
    <property type="entry name" value="1-PHOSPHATIDYLINOSITOL 4,5-BISPHOSPHATE PHOSPHODIESTERASE GAMMA"/>
    <property type="match status" value="1"/>
</dbReference>
<keyword evidence="1 2" id="KW-0728">SH3 domain</keyword>
<evidence type="ECO:0000313" key="7">
    <source>
        <dbReference type="EMBL" id="QQP40261.1"/>
    </source>
</evidence>
<proteinExistence type="predicted"/>
<dbReference type="GO" id="GO:0046488">
    <property type="term" value="P:phosphatidylinositol metabolic process"/>
    <property type="evidence" value="ECO:0007669"/>
    <property type="project" value="TreeGrafter"/>
</dbReference>
<protein>
    <recommendedName>
        <fullName evidence="3">Phosphoinositide phospholipase C</fullName>
        <ecNumber evidence="3">3.1.4.11</ecNumber>
    </recommendedName>
</protein>
<dbReference type="PROSITE" id="PS50008">
    <property type="entry name" value="PIPLC_Y_DOMAIN"/>
    <property type="match status" value="1"/>
</dbReference>
<dbReference type="InterPro" id="IPR001711">
    <property type="entry name" value="PLipase_C_Pinositol-sp_Y"/>
</dbReference>
<gene>
    <name evidence="7" type="ORF">FKW44_014248</name>
</gene>
<dbReference type="PROSITE" id="PS50004">
    <property type="entry name" value="C2"/>
    <property type="match status" value="1"/>
</dbReference>
<dbReference type="PROSITE" id="PS50002">
    <property type="entry name" value="SH3"/>
    <property type="match status" value="1"/>
</dbReference>
<feature type="domain" description="C2" evidence="5">
    <location>
        <begin position="333"/>
        <end position="420"/>
    </location>
</feature>
<evidence type="ECO:0000259" key="6">
    <source>
        <dbReference type="PROSITE" id="PS50008"/>
    </source>
</evidence>
<comment type="catalytic activity">
    <reaction evidence="3">
        <text>a 1,2-diacyl-sn-glycero-3-phospho-(1D-myo-inositol-4,5-bisphosphate) + H2O = 1D-myo-inositol 1,4,5-trisphosphate + a 1,2-diacyl-sn-glycerol + H(+)</text>
        <dbReference type="Rhea" id="RHEA:33179"/>
        <dbReference type="ChEBI" id="CHEBI:15377"/>
        <dbReference type="ChEBI" id="CHEBI:15378"/>
        <dbReference type="ChEBI" id="CHEBI:17815"/>
        <dbReference type="ChEBI" id="CHEBI:58456"/>
        <dbReference type="ChEBI" id="CHEBI:203600"/>
        <dbReference type="EC" id="3.1.4.11"/>
    </reaction>
</comment>
<name>A0A7T8GZ92_CALRO</name>
<dbReference type="InterPro" id="IPR001192">
    <property type="entry name" value="PI-PLC_fam"/>
</dbReference>
<feature type="non-terminal residue" evidence="7">
    <location>
        <position position="420"/>
    </location>
</feature>
<keyword evidence="8" id="KW-1185">Reference proteome</keyword>
<dbReference type="PRINTS" id="PR00452">
    <property type="entry name" value="SH3DOMAIN"/>
</dbReference>
<dbReference type="GO" id="GO:0048015">
    <property type="term" value="P:phosphatidylinositol-mediated signaling"/>
    <property type="evidence" value="ECO:0007669"/>
    <property type="project" value="TreeGrafter"/>
</dbReference>
<feature type="domain" description="SH3" evidence="4">
    <location>
        <begin position="35"/>
        <end position="95"/>
    </location>
</feature>
<evidence type="ECO:0000259" key="4">
    <source>
        <dbReference type="PROSITE" id="PS50002"/>
    </source>
</evidence>
<dbReference type="Proteomes" id="UP000595437">
    <property type="component" value="Chromosome 9"/>
</dbReference>
<evidence type="ECO:0000256" key="3">
    <source>
        <dbReference type="RuleBase" id="RU361133"/>
    </source>
</evidence>
<dbReference type="InterPro" id="IPR001452">
    <property type="entry name" value="SH3_domain"/>
</dbReference>
<dbReference type="InterPro" id="IPR036028">
    <property type="entry name" value="SH3-like_dom_sf"/>
</dbReference>
<evidence type="ECO:0000313" key="8">
    <source>
        <dbReference type="Proteomes" id="UP000595437"/>
    </source>
</evidence>
<sequence length="420" mass="47332">VFFFRAQLSLGQGNGGVPGSQEECPQGYFDPSSLAPRVYVRACYDYQARRDDELSFSVNSVISNVKKAEQGWWVGDLGHLKQHWFPANFVVEIDPPPTASSNSSSFSFTEEGGAAPTQQQHAQAIWIAKPHWEACKKDANVLNAEGDRLWILQIDIPSLMIGNSSINDCNNNNIITIFQYRVGITSEDEATQWKLKIQETGQTASHREDEHRKNERAMRVARELSNLVIYCRSVVFNLESYLRMSERNPSEMSSFPETKAEKLMSAHSNMFLWYHRVQLSRVYPKAQRVDSSNYNPLPLWNMGSQMTALNTKRGTSPCKSTWVGSSAMGTVDTPAYVPGDPKSLGRADPLVLGVRVLAARHLTRNKNKNSIISPNVEVEVLGAEYDNFKNRTRSINDNGFNPVWDEFFDFTVQNPQLALI</sequence>
<keyword evidence="3" id="KW-0443">Lipid metabolism</keyword>